<protein>
    <submittedName>
        <fullName evidence="2">Uncharacterized protein</fullName>
    </submittedName>
</protein>
<dbReference type="AlphaFoldDB" id="A0A316DIG9"/>
<gene>
    <name evidence="2" type="ORF">LX78_02370</name>
</gene>
<sequence length="53" mass="5966">MKTKTLFSAESNAENVLVVIFFGLAIYLKIQIILFVVDFFHNTDMQTAIASLV</sequence>
<comment type="caution">
    <text evidence="2">The sequence shown here is derived from an EMBL/GenBank/DDBJ whole genome shotgun (WGS) entry which is preliminary data.</text>
</comment>
<name>A0A316DIG9_9FLAO</name>
<evidence type="ECO:0000256" key="1">
    <source>
        <dbReference type="SAM" id="Phobius"/>
    </source>
</evidence>
<organism evidence="2 3">
    <name type="scientific">Xanthomarina spongicola</name>
    <dbReference type="NCBI Taxonomy" id="570520"/>
    <lineage>
        <taxon>Bacteria</taxon>
        <taxon>Pseudomonadati</taxon>
        <taxon>Bacteroidota</taxon>
        <taxon>Flavobacteriia</taxon>
        <taxon>Flavobacteriales</taxon>
        <taxon>Flavobacteriaceae</taxon>
        <taxon>Xanthomarina</taxon>
    </lineage>
</organism>
<feature type="transmembrane region" description="Helical" evidence="1">
    <location>
        <begin position="16"/>
        <end position="37"/>
    </location>
</feature>
<keyword evidence="1" id="KW-0812">Transmembrane</keyword>
<evidence type="ECO:0000313" key="2">
    <source>
        <dbReference type="EMBL" id="PWK17971.1"/>
    </source>
</evidence>
<dbReference type="EMBL" id="QGGP01000006">
    <property type="protein sequence ID" value="PWK17971.1"/>
    <property type="molecule type" value="Genomic_DNA"/>
</dbReference>
<keyword evidence="1" id="KW-0472">Membrane</keyword>
<reference evidence="2 3" key="1">
    <citation type="submission" date="2018-05" db="EMBL/GenBank/DDBJ databases">
        <title>Genomic Encyclopedia of Archaeal and Bacterial Type Strains, Phase II (KMG-II): from individual species to whole genera.</title>
        <authorList>
            <person name="Goeker M."/>
        </authorList>
    </citation>
    <scope>NUCLEOTIDE SEQUENCE [LARGE SCALE GENOMIC DNA]</scope>
    <source>
        <strain evidence="2 3">DSM 22637</strain>
    </source>
</reference>
<dbReference type="RefSeq" id="WP_170109845.1">
    <property type="nucleotide sequence ID" value="NZ_QGGP01000006.1"/>
</dbReference>
<accession>A0A316DIG9</accession>
<proteinExistence type="predicted"/>
<dbReference type="Proteomes" id="UP000245430">
    <property type="component" value="Unassembled WGS sequence"/>
</dbReference>
<keyword evidence="1" id="KW-1133">Transmembrane helix</keyword>
<evidence type="ECO:0000313" key="3">
    <source>
        <dbReference type="Proteomes" id="UP000245430"/>
    </source>
</evidence>
<keyword evidence="3" id="KW-1185">Reference proteome</keyword>